<accession>A0A1Z5JYH9</accession>
<evidence type="ECO:0000256" key="1">
    <source>
        <dbReference type="SAM" id="Coils"/>
    </source>
</evidence>
<reference evidence="3 4" key="1">
    <citation type="journal article" date="2015" name="Plant Cell">
        <title>Oil accumulation by the oleaginous diatom Fistulifera solaris as revealed by the genome and transcriptome.</title>
        <authorList>
            <person name="Tanaka T."/>
            <person name="Maeda Y."/>
            <person name="Veluchamy A."/>
            <person name="Tanaka M."/>
            <person name="Abida H."/>
            <person name="Marechal E."/>
            <person name="Bowler C."/>
            <person name="Muto M."/>
            <person name="Sunaga Y."/>
            <person name="Tanaka M."/>
            <person name="Yoshino T."/>
            <person name="Taniguchi T."/>
            <person name="Fukuda Y."/>
            <person name="Nemoto M."/>
            <person name="Matsumoto M."/>
            <person name="Wong P.S."/>
            <person name="Aburatani S."/>
            <person name="Fujibuchi W."/>
        </authorList>
    </citation>
    <scope>NUCLEOTIDE SEQUENCE [LARGE SCALE GENOMIC DNA]</scope>
    <source>
        <strain evidence="3 4">JPCC DA0580</strain>
    </source>
</reference>
<gene>
    <name evidence="3" type="ORF">FisN_8Hh140</name>
</gene>
<comment type="caution">
    <text evidence="3">The sequence shown here is derived from an EMBL/GenBank/DDBJ whole genome shotgun (WGS) entry which is preliminary data.</text>
</comment>
<feature type="compositionally biased region" description="Basic and acidic residues" evidence="2">
    <location>
        <begin position="415"/>
        <end position="437"/>
    </location>
</feature>
<feature type="region of interest" description="Disordered" evidence="2">
    <location>
        <begin position="398"/>
        <end position="442"/>
    </location>
</feature>
<name>A0A1Z5JYH9_FISSO</name>
<dbReference type="AlphaFoldDB" id="A0A1Z5JYH9"/>
<dbReference type="Proteomes" id="UP000198406">
    <property type="component" value="Unassembled WGS sequence"/>
</dbReference>
<proteinExistence type="predicted"/>
<feature type="compositionally biased region" description="Basic and acidic residues" evidence="2">
    <location>
        <begin position="196"/>
        <end position="231"/>
    </location>
</feature>
<organism evidence="3 4">
    <name type="scientific">Fistulifera solaris</name>
    <name type="common">Oleaginous diatom</name>
    <dbReference type="NCBI Taxonomy" id="1519565"/>
    <lineage>
        <taxon>Eukaryota</taxon>
        <taxon>Sar</taxon>
        <taxon>Stramenopiles</taxon>
        <taxon>Ochrophyta</taxon>
        <taxon>Bacillariophyta</taxon>
        <taxon>Bacillariophyceae</taxon>
        <taxon>Bacillariophycidae</taxon>
        <taxon>Naviculales</taxon>
        <taxon>Naviculaceae</taxon>
        <taxon>Fistulifera</taxon>
    </lineage>
</organism>
<dbReference type="OrthoDB" id="203613at2759"/>
<evidence type="ECO:0000313" key="3">
    <source>
        <dbReference type="EMBL" id="GAX18922.1"/>
    </source>
</evidence>
<feature type="region of interest" description="Disordered" evidence="2">
    <location>
        <begin position="1"/>
        <end position="101"/>
    </location>
</feature>
<keyword evidence="1" id="KW-0175">Coiled coil</keyword>
<sequence>MQDSARKTISSFSASFDTKGLDKTSTEKHQVFQSSSAPESSRGLFGHLLPSSHQNEDDESLQNGLYVPKLTEEGTVKPQTENVTDLVTKGRSAPKKSSLEKRSAMNLQQREAAAAFSLSNKAVSFCLANEVLLTGNQILPSSANSQKDKLIRPQPIESGGAEVPLVAPVAKSFEPSRISSSSSVLQSNSIQNSASEQRKKELSTKEKKNSEKARKERETAEIRRLQKRQCDFPETATPEMSGRNYNDRNHAAADDDYANNNTNDPDPPVSNRISLTRHDPPMNPPTPLFERLVTEEVHEIKAYARILESQNRRLAQLERVHGDLEARLQLESQGRQQLEATLEAREREWAKQLEQLESDRNHWRHLVQVEETKNNRLMEEVMRKEQEIRRMLQRKYDHDGRSVRAMPGRSATPTEKVEARSSPEMGRSDLRSPHDVLKASGSAEKVRLRNMEGLLQDFFGM</sequence>
<protein>
    <submittedName>
        <fullName evidence="3">Uncharacterized protein</fullName>
    </submittedName>
</protein>
<dbReference type="InParanoid" id="A0A1Z5JYH9"/>
<evidence type="ECO:0000313" key="4">
    <source>
        <dbReference type="Proteomes" id="UP000198406"/>
    </source>
</evidence>
<dbReference type="EMBL" id="BDSP01000133">
    <property type="protein sequence ID" value="GAX18922.1"/>
    <property type="molecule type" value="Genomic_DNA"/>
</dbReference>
<feature type="compositionally biased region" description="Low complexity" evidence="2">
    <location>
        <begin position="176"/>
        <end position="193"/>
    </location>
</feature>
<feature type="compositionally biased region" description="Basic and acidic residues" evidence="2">
    <location>
        <begin position="19"/>
        <end position="30"/>
    </location>
</feature>
<feature type="region of interest" description="Disordered" evidence="2">
    <location>
        <begin position="139"/>
        <end position="284"/>
    </location>
</feature>
<keyword evidence="4" id="KW-1185">Reference proteome</keyword>
<evidence type="ECO:0000256" key="2">
    <source>
        <dbReference type="SAM" id="MobiDB-lite"/>
    </source>
</evidence>
<feature type="compositionally biased region" description="Polar residues" evidence="2">
    <location>
        <begin position="7"/>
        <end position="16"/>
    </location>
</feature>
<feature type="coiled-coil region" evidence="1">
    <location>
        <begin position="300"/>
        <end position="394"/>
    </location>
</feature>